<evidence type="ECO:0000313" key="2">
    <source>
        <dbReference type="EMBL" id="CAD9716064.1"/>
    </source>
</evidence>
<keyword evidence="4" id="KW-1185">Reference proteome</keyword>
<protein>
    <submittedName>
        <fullName evidence="3">Uncharacterized protein</fullName>
    </submittedName>
</protein>
<evidence type="ECO:0000313" key="4">
    <source>
        <dbReference type="Proteomes" id="UP000316726"/>
    </source>
</evidence>
<sequence length="183" mass="19927">MADPLTKKKTGVFEDFPLPERKHFDHRASRGSLGAGLAPVEDEKRAFAHLRRDNTKGDSHGSSTIGGCDKGTWKSSYQAFADGTDDIGKVRKLSRKKSHSNANNSNRSELSLFQGGRSFQSGLGRENLENQKQLHMPGYTGHVPKATSALGPGPQGDSRNPADKSLLAENYRHNVVGYTGHVK</sequence>
<feature type="region of interest" description="Disordered" evidence="1">
    <location>
        <begin position="84"/>
        <end position="183"/>
    </location>
</feature>
<dbReference type="Proteomes" id="UP000316726">
    <property type="component" value="Chromosome 12"/>
</dbReference>
<gene>
    <name evidence="3" type="ORF">A3770_12p67670</name>
    <name evidence="2" type="ORF">CPRI1469_LOCUS4920</name>
</gene>
<feature type="compositionally biased region" description="Polar residues" evidence="1">
    <location>
        <begin position="100"/>
        <end position="121"/>
    </location>
</feature>
<reference evidence="2" key="2">
    <citation type="submission" date="2021-01" db="EMBL/GenBank/DDBJ databases">
        <authorList>
            <person name="Corre E."/>
            <person name="Pelletier E."/>
            <person name="Niang G."/>
            <person name="Scheremetjew M."/>
            <person name="Finn R."/>
            <person name="Kale V."/>
            <person name="Holt S."/>
            <person name="Cochrane G."/>
            <person name="Meng A."/>
            <person name="Brown T."/>
            <person name="Cohen L."/>
        </authorList>
    </citation>
    <scope>NUCLEOTIDE SEQUENCE</scope>
    <source>
        <strain evidence="2">CCMP1205</strain>
    </source>
</reference>
<dbReference type="EMBL" id="HBHL01007584">
    <property type="protein sequence ID" value="CAD9716064.1"/>
    <property type="molecule type" value="Transcribed_RNA"/>
</dbReference>
<accession>A0A5B8MUM1</accession>
<feature type="compositionally biased region" description="Basic residues" evidence="1">
    <location>
        <begin position="90"/>
        <end position="99"/>
    </location>
</feature>
<reference evidence="3 4" key="1">
    <citation type="submission" date="2018-07" db="EMBL/GenBank/DDBJ databases">
        <title>The complete nuclear genome of the prasinophyte Chloropicon primus (CCMP1205).</title>
        <authorList>
            <person name="Pombert J.-F."/>
            <person name="Otis C."/>
            <person name="Turmel M."/>
            <person name="Lemieux C."/>
        </authorList>
    </citation>
    <scope>NUCLEOTIDE SEQUENCE [LARGE SCALE GENOMIC DNA]</scope>
    <source>
        <strain evidence="3 4">CCMP1205</strain>
    </source>
</reference>
<evidence type="ECO:0000313" key="3">
    <source>
        <dbReference type="EMBL" id="QDZ24249.1"/>
    </source>
</evidence>
<organism evidence="3 4">
    <name type="scientific">Chloropicon primus</name>
    <dbReference type="NCBI Taxonomy" id="1764295"/>
    <lineage>
        <taxon>Eukaryota</taxon>
        <taxon>Viridiplantae</taxon>
        <taxon>Chlorophyta</taxon>
        <taxon>Chloropicophyceae</taxon>
        <taxon>Chloropicales</taxon>
        <taxon>Chloropicaceae</taxon>
        <taxon>Chloropicon</taxon>
    </lineage>
</organism>
<dbReference type="EMBL" id="CP031045">
    <property type="protein sequence ID" value="QDZ24249.1"/>
    <property type="molecule type" value="Genomic_DNA"/>
</dbReference>
<evidence type="ECO:0000256" key="1">
    <source>
        <dbReference type="SAM" id="MobiDB-lite"/>
    </source>
</evidence>
<dbReference type="AlphaFoldDB" id="A0A5B8MUM1"/>
<dbReference type="OrthoDB" id="529699at2759"/>
<proteinExistence type="predicted"/>
<name>A0A5B8MUM1_9CHLO</name>